<evidence type="ECO:0000313" key="3">
    <source>
        <dbReference type="Proteomes" id="UP001265746"/>
    </source>
</evidence>
<dbReference type="PANTHER" id="PTHR24148">
    <property type="entry name" value="ANKYRIN REPEAT DOMAIN-CONTAINING PROTEIN 39 HOMOLOG-RELATED"/>
    <property type="match status" value="1"/>
</dbReference>
<evidence type="ECO:0000313" key="2">
    <source>
        <dbReference type="EMBL" id="KAK2599710.1"/>
    </source>
</evidence>
<dbReference type="InterPro" id="IPR010730">
    <property type="entry name" value="HET"/>
</dbReference>
<reference evidence="2" key="1">
    <citation type="submission" date="2023-06" db="EMBL/GenBank/DDBJ databases">
        <authorList>
            <person name="Noh H."/>
        </authorList>
    </citation>
    <scope>NUCLEOTIDE SEQUENCE</scope>
    <source>
        <strain evidence="2">DUCC20226</strain>
    </source>
</reference>
<sequence length="688" mass="77926">MPHVPKIRHKGPWNYTANDLSRLCMCGPRSGSSGSLISILIFHKSAEYVLIPMMPDSSAAWVRRLDKDDEVLGLDRPQLVYKGLSTSKKEFRLLQIEPAENSGDPIIGRLFKASLDHFPPYDAVSYRWERMKKSHTIIINGTKFPVMENVFCFLSEFRQQSFPASPTFWIDSVCINQDSTWDRNNQVQLMGTVYSKASAVRIWIGTDSDNAEAAFNLIHQCGRADGVPDKDIVANVVRNEVGTKAITKLLQREYWNRMWVFQEIVLASRAVVHCGTLQAPWSNFRWLDNVSSKHTLWLEDQIKYQWIFEFRKAMFRIAHFCITVDQATHINNVLHPTRHLQCQDPRDKLFALLGVCKALDWIVDPDYSASVRDVFTAFAQSQMIEDGNLSAVLTAGQWSPLNGNDIKLPSWVPDLRGMGGVDIRYLAGSYVDAFDADGSAPTQHVFALKQDDFLEQDGNNIVNVNAILFDTIQTCRPLHGIAQSDPDRKELIMTVCSLTDDGMFSMLRLRQLFEGLIFADKTTLVYKRSTEWRIQERTRRLALGFYQDLCELFGPSPVFISLLESFEQITSALGLYKSVPEMVRGCDLEQMCLNKMEYLSRAAETTDRQSAAIFTTIGGRLGIGPRCVQQEDLVAIVRGCRVPLALRQHMAYYRLVGPAYVSGIMQGEALGSHDEHGNHRSFEAIQLV</sequence>
<name>A0AAD9S6X3_PHOAM</name>
<dbReference type="Proteomes" id="UP001265746">
    <property type="component" value="Unassembled WGS sequence"/>
</dbReference>
<dbReference type="InterPro" id="IPR052895">
    <property type="entry name" value="HetReg/Transcr_Mod"/>
</dbReference>
<gene>
    <name evidence="2" type="ORF">N8I77_011442</name>
</gene>
<accession>A0AAD9S6X3</accession>
<keyword evidence="3" id="KW-1185">Reference proteome</keyword>
<protein>
    <recommendedName>
        <fullName evidence="1">Heterokaryon incompatibility domain-containing protein</fullName>
    </recommendedName>
</protein>
<evidence type="ECO:0000259" key="1">
    <source>
        <dbReference type="Pfam" id="PF06985"/>
    </source>
</evidence>
<dbReference type="AlphaFoldDB" id="A0AAD9S6X3"/>
<feature type="domain" description="Heterokaryon incompatibility" evidence="1">
    <location>
        <begin position="121"/>
        <end position="263"/>
    </location>
</feature>
<dbReference type="Pfam" id="PF26639">
    <property type="entry name" value="Het-6_barrel"/>
    <property type="match status" value="1"/>
</dbReference>
<organism evidence="2 3">
    <name type="scientific">Phomopsis amygdali</name>
    <name type="common">Fusicoccum amygdali</name>
    <dbReference type="NCBI Taxonomy" id="1214568"/>
    <lineage>
        <taxon>Eukaryota</taxon>
        <taxon>Fungi</taxon>
        <taxon>Dikarya</taxon>
        <taxon>Ascomycota</taxon>
        <taxon>Pezizomycotina</taxon>
        <taxon>Sordariomycetes</taxon>
        <taxon>Sordariomycetidae</taxon>
        <taxon>Diaporthales</taxon>
        <taxon>Diaporthaceae</taxon>
        <taxon>Diaporthe</taxon>
    </lineage>
</organism>
<dbReference type="EMBL" id="JAUJFL010000007">
    <property type="protein sequence ID" value="KAK2599710.1"/>
    <property type="molecule type" value="Genomic_DNA"/>
</dbReference>
<comment type="caution">
    <text evidence="2">The sequence shown here is derived from an EMBL/GenBank/DDBJ whole genome shotgun (WGS) entry which is preliminary data.</text>
</comment>
<proteinExistence type="predicted"/>
<dbReference type="PANTHER" id="PTHR24148:SF73">
    <property type="entry name" value="HET DOMAIN PROTEIN (AFU_ORTHOLOGUE AFUA_8G01020)"/>
    <property type="match status" value="1"/>
</dbReference>
<dbReference type="Pfam" id="PF06985">
    <property type="entry name" value="HET"/>
    <property type="match status" value="1"/>
</dbReference>